<dbReference type="Proteomes" id="UP000309992">
    <property type="component" value="Unassembled WGS sequence"/>
</dbReference>
<sequence>MNDTCSAPDCGNLRPQHQFVCVNCVHLLKQDLDAATWLLTDLDTTISRQDAIVPPGARGRSAETALPFKWAASEALWVLGNVVTTWARLIVESSGYRPADDHTALGAVRFLRAHADVLCLRDDAGDAIAELEAAVKDALRAVDHPTDVRIYLGKCGDITGQRGCPGRVYALPAKEHGQCERCGEQHLTRERRALMLRAMANQHLTAQEISTMLAAVGVQVSVDQIQNGGRKRRFTAVGKDPHGKRSYRVGDVLREFLGPDWLAA</sequence>
<organism evidence="1 2">
    <name type="scientific">Prauserella endophytica</name>
    <dbReference type="NCBI Taxonomy" id="1592324"/>
    <lineage>
        <taxon>Bacteria</taxon>
        <taxon>Bacillati</taxon>
        <taxon>Actinomycetota</taxon>
        <taxon>Actinomycetes</taxon>
        <taxon>Pseudonocardiales</taxon>
        <taxon>Pseudonocardiaceae</taxon>
        <taxon>Prauserella</taxon>
        <taxon>Prauserella coralliicola group</taxon>
    </lineage>
</organism>
<accession>A0ABY2RSS8</accession>
<dbReference type="EMBL" id="SWMS01000049">
    <property type="protein sequence ID" value="TKG58878.1"/>
    <property type="molecule type" value="Genomic_DNA"/>
</dbReference>
<keyword evidence="2" id="KW-1185">Reference proteome</keyword>
<evidence type="ECO:0000313" key="2">
    <source>
        <dbReference type="Proteomes" id="UP000309992"/>
    </source>
</evidence>
<gene>
    <name evidence="1" type="ORF">FCN18_37315</name>
</gene>
<reference evidence="1 2" key="1">
    <citation type="journal article" date="2015" name="Antonie Van Leeuwenhoek">
        <title>Prauserella endophytica sp. nov., an endophytic actinobacterium isolated from Tamarix taklamakanensis.</title>
        <authorList>
            <person name="Liu J.M."/>
            <person name="Habden X."/>
            <person name="Guo L."/>
            <person name="Tuo L."/>
            <person name="Jiang Z.K."/>
            <person name="Liu S.W."/>
            <person name="Liu X.F."/>
            <person name="Chen L."/>
            <person name="Li R.F."/>
            <person name="Zhang Y.Q."/>
            <person name="Sun C.H."/>
        </authorList>
    </citation>
    <scope>NUCLEOTIDE SEQUENCE [LARGE SCALE GENOMIC DNA]</scope>
    <source>
        <strain evidence="1 2">CGMCC 4.7182</strain>
    </source>
</reference>
<dbReference type="RefSeq" id="WP_137097407.1">
    <property type="nucleotide sequence ID" value="NZ_SWMS01000049.1"/>
</dbReference>
<name>A0ABY2RSS8_9PSEU</name>
<proteinExistence type="predicted"/>
<evidence type="ECO:0000313" key="1">
    <source>
        <dbReference type="EMBL" id="TKG58878.1"/>
    </source>
</evidence>
<comment type="caution">
    <text evidence="1">The sequence shown here is derived from an EMBL/GenBank/DDBJ whole genome shotgun (WGS) entry which is preliminary data.</text>
</comment>
<protein>
    <recommendedName>
        <fullName evidence="3">PhnA protein</fullName>
    </recommendedName>
</protein>
<evidence type="ECO:0008006" key="3">
    <source>
        <dbReference type="Google" id="ProtNLM"/>
    </source>
</evidence>